<dbReference type="GO" id="GO:0033744">
    <property type="term" value="F:L-methionine:thioredoxin-disulfide S-oxidoreductase activity"/>
    <property type="evidence" value="ECO:0007669"/>
    <property type="project" value="RHEA"/>
</dbReference>
<keyword evidence="8" id="KW-1185">Reference proteome</keyword>
<dbReference type="GO" id="GO:0008113">
    <property type="term" value="F:peptide-methionine (S)-S-oxide reductase activity"/>
    <property type="evidence" value="ECO:0007669"/>
    <property type="project" value="UniProtKB-UniRule"/>
</dbReference>
<evidence type="ECO:0000256" key="5">
    <source>
        <dbReference type="HAMAP-Rule" id="MF_01401"/>
    </source>
</evidence>
<evidence type="ECO:0000259" key="6">
    <source>
        <dbReference type="Pfam" id="PF01625"/>
    </source>
</evidence>
<comment type="similarity">
    <text evidence="1 5">Belongs to the MsrA Met sulfoxide reductase family.</text>
</comment>
<evidence type="ECO:0000256" key="1">
    <source>
        <dbReference type="ARBA" id="ARBA00005591"/>
    </source>
</evidence>
<comment type="function">
    <text evidence="5">Has an important function as a repair enzyme for proteins that have been inactivated by oxidation. Catalyzes the reversible oxidation-reduction of methionine sulfoxide in proteins to methionine.</text>
</comment>
<dbReference type="NCBIfam" id="TIGR00401">
    <property type="entry name" value="msrA"/>
    <property type="match status" value="1"/>
</dbReference>
<dbReference type="Proteomes" id="UP000067683">
    <property type="component" value="Chromosome"/>
</dbReference>
<proteinExistence type="inferred from homology"/>
<sequence>MKTEKATFAGGCFWCMVQPFDSLEGIEAVVSGYTGGDLPNPTYEQVCTNMTGHREAVEITFQPELYPYEQLLEVYWSQIDPTDAGGQFFDRGDSYKTAIYYHTEEQRIAAEASKQQLEQSGKFTKPIATDILPAKEFYPAETYHQDYYEKNPTHYNRYATGSGRKAFIQNHWGESK</sequence>
<dbReference type="InterPro" id="IPR002569">
    <property type="entry name" value="Met_Sox_Rdtase_MsrA_dom"/>
</dbReference>
<accession>A0A0U2Z469</accession>
<reference evidence="7" key="1">
    <citation type="submission" date="2016-01" db="EMBL/GenBank/DDBJ databases">
        <title>Complete genome of Planococcus rifietoensis type strain M8.</title>
        <authorList>
            <person name="See-Too W.S."/>
        </authorList>
    </citation>
    <scope>NUCLEOTIDE SEQUENCE [LARGE SCALE GENOMIC DNA]</scope>
    <source>
        <strain evidence="7">M8</strain>
    </source>
</reference>
<evidence type="ECO:0000256" key="2">
    <source>
        <dbReference type="ARBA" id="ARBA00023002"/>
    </source>
</evidence>
<dbReference type="InterPro" id="IPR036509">
    <property type="entry name" value="Met_Sox_Rdtase_MsrA_sf"/>
</dbReference>
<name>A0A0U2Z469_9BACL</name>
<organism evidence="7 8">
    <name type="scientific">Planococcus rifietoensis</name>
    <dbReference type="NCBI Taxonomy" id="200991"/>
    <lineage>
        <taxon>Bacteria</taxon>
        <taxon>Bacillati</taxon>
        <taxon>Bacillota</taxon>
        <taxon>Bacilli</taxon>
        <taxon>Bacillales</taxon>
        <taxon>Caryophanaceae</taxon>
        <taxon>Planococcus</taxon>
    </lineage>
</organism>
<dbReference type="Pfam" id="PF01625">
    <property type="entry name" value="PMSR"/>
    <property type="match status" value="1"/>
</dbReference>
<comment type="catalytic activity">
    <reaction evidence="4 5">
        <text>[thioredoxin]-disulfide + L-methionine + H2O = L-methionine (S)-S-oxide + [thioredoxin]-dithiol</text>
        <dbReference type="Rhea" id="RHEA:19993"/>
        <dbReference type="Rhea" id="RHEA-COMP:10698"/>
        <dbReference type="Rhea" id="RHEA-COMP:10700"/>
        <dbReference type="ChEBI" id="CHEBI:15377"/>
        <dbReference type="ChEBI" id="CHEBI:29950"/>
        <dbReference type="ChEBI" id="CHEBI:50058"/>
        <dbReference type="ChEBI" id="CHEBI:57844"/>
        <dbReference type="ChEBI" id="CHEBI:58772"/>
        <dbReference type="EC" id="1.8.4.11"/>
    </reaction>
</comment>
<dbReference type="FunFam" id="3.30.1060.10:FF:000003">
    <property type="entry name" value="Peptide methionine sulfoxide reductase MsrA"/>
    <property type="match status" value="1"/>
</dbReference>
<dbReference type="PANTHER" id="PTHR43774:SF1">
    <property type="entry name" value="PEPTIDE METHIONINE SULFOXIDE REDUCTASE MSRA 2"/>
    <property type="match status" value="1"/>
</dbReference>
<dbReference type="KEGG" id="prt:AUC31_01105"/>
<feature type="active site" evidence="5">
    <location>
        <position position="12"/>
    </location>
</feature>
<evidence type="ECO:0000313" key="8">
    <source>
        <dbReference type="Proteomes" id="UP000067683"/>
    </source>
</evidence>
<evidence type="ECO:0000256" key="3">
    <source>
        <dbReference type="ARBA" id="ARBA00047806"/>
    </source>
</evidence>
<dbReference type="RefSeq" id="WP_058380641.1">
    <property type="nucleotide sequence ID" value="NZ_CP013659.2"/>
</dbReference>
<protein>
    <recommendedName>
        <fullName evidence="5">Peptide methionine sulfoxide reductase MsrA</fullName>
        <shortName evidence="5">Protein-methionine-S-oxide reductase</shortName>
        <ecNumber evidence="5">1.8.4.11</ecNumber>
    </recommendedName>
    <alternativeName>
        <fullName evidence="5">Peptide-methionine (S)-S-oxide reductase</fullName>
        <shortName evidence="5">Peptide Met(O) reductase</shortName>
    </alternativeName>
</protein>
<gene>
    <name evidence="5" type="primary">msrA</name>
    <name evidence="7" type="ORF">AUC31_01105</name>
</gene>
<dbReference type="Gene3D" id="3.30.1060.10">
    <property type="entry name" value="Peptide methionine sulphoxide reductase MsrA"/>
    <property type="match status" value="1"/>
</dbReference>
<dbReference type="OrthoDB" id="4174719at2"/>
<dbReference type="PANTHER" id="PTHR43774">
    <property type="entry name" value="PEPTIDE METHIONINE SULFOXIDE REDUCTASE"/>
    <property type="match status" value="1"/>
</dbReference>
<comment type="catalytic activity">
    <reaction evidence="3 5">
        <text>L-methionyl-[protein] + [thioredoxin]-disulfide + H2O = L-methionyl-(S)-S-oxide-[protein] + [thioredoxin]-dithiol</text>
        <dbReference type="Rhea" id="RHEA:14217"/>
        <dbReference type="Rhea" id="RHEA-COMP:10698"/>
        <dbReference type="Rhea" id="RHEA-COMP:10700"/>
        <dbReference type="Rhea" id="RHEA-COMP:12313"/>
        <dbReference type="Rhea" id="RHEA-COMP:12315"/>
        <dbReference type="ChEBI" id="CHEBI:15377"/>
        <dbReference type="ChEBI" id="CHEBI:16044"/>
        <dbReference type="ChEBI" id="CHEBI:29950"/>
        <dbReference type="ChEBI" id="CHEBI:44120"/>
        <dbReference type="ChEBI" id="CHEBI:50058"/>
        <dbReference type="EC" id="1.8.4.11"/>
    </reaction>
</comment>
<dbReference type="AlphaFoldDB" id="A0A0U2Z469"/>
<keyword evidence="2 5" id="KW-0560">Oxidoreductase</keyword>
<evidence type="ECO:0000313" key="7">
    <source>
        <dbReference type="EMBL" id="ALS73932.1"/>
    </source>
</evidence>
<dbReference type="STRING" id="200991.AUC31_01105"/>
<dbReference type="EMBL" id="CP013659">
    <property type="protein sequence ID" value="ALS73932.1"/>
    <property type="molecule type" value="Genomic_DNA"/>
</dbReference>
<dbReference type="HAMAP" id="MF_01401">
    <property type="entry name" value="MsrA"/>
    <property type="match status" value="1"/>
</dbReference>
<dbReference type="EC" id="1.8.4.11" evidence="5"/>
<feature type="domain" description="Peptide methionine sulphoxide reductase MsrA" evidence="6">
    <location>
        <begin position="5"/>
        <end position="156"/>
    </location>
</feature>
<evidence type="ECO:0000256" key="4">
    <source>
        <dbReference type="ARBA" id="ARBA00048782"/>
    </source>
</evidence>
<dbReference type="SUPFAM" id="SSF55068">
    <property type="entry name" value="Peptide methionine sulfoxide reductase"/>
    <property type="match status" value="1"/>
</dbReference>